<feature type="region of interest" description="Disordered" evidence="1">
    <location>
        <begin position="501"/>
        <end position="564"/>
    </location>
</feature>
<dbReference type="AlphaFoldDB" id="A0A1I8HL76"/>
<feature type="region of interest" description="Disordered" evidence="1">
    <location>
        <begin position="432"/>
        <end position="466"/>
    </location>
</feature>
<evidence type="ECO:0000256" key="1">
    <source>
        <dbReference type="SAM" id="MobiDB-lite"/>
    </source>
</evidence>
<evidence type="ECO:0000313" key="3">
    <source>
        <dbReference type="WBParaSite" id="maker-uti_cns_0006844-snap-gene-0.26-mRNA-1"/>
    </source>
</evidence>
<protein>
    <submittedName>
        <fullName evidence="3">3'-5' exonuclease domain-containing protein</fullName>
    </submittedName>
</protein>
<dbReference type="InterPro" id="IPR012337">
    <property type="entry name" value="RNaseH-like_sf"/>
</dbReference>
<feature type="compositionally biased region" description="Low complexity" evidence="1">
    <location>
        <begin position="444"/>
        <end position="457"/>
    </location>
</feature>
<keyword evidence="2" id="KW-1185">Reference proteome</keyword>
<evidence type="ECO:0000313" key="2">
    <source>
        <dbReference type="Proteomes" id="UP000095280"/>
    </source>
</evidence>
<accession>A0A1I8HL76</accession>
<sequence length="564" mass="60416">MELPGRGSLVVLDSDSQSYTGFFRKMTNDFQFELYDARDENGRYIGKVCVPLDQVSKLLVSEEMSDPESCSSCGESSIESSATAAAAAAATESRLTCSSPGSRTASEEPAAARQNNFGQEPFLPPKCPVPKHYGGILLGSNEKHQHGMLNLLPETDAASCLPDGFIYDANFNEATNANCVLVTTAIGVERALAALATADLLAVLCHGANLRGQAKTSSRPSLISVAMPINDINSRVFLFDLDSCTAAVMSGLAKLLSSCREPYNRHLVVVSYDCRLLKRHLPMLDCSANDANVKFVDLQVLSTTLQQLYSDGKCSHACRGLYCLMQTYLGKPDPYKEPRAREDFLVEDSAVWRRRPLHPALLVASYDKSRQVLPLYNEMLSALLNPVYRASKDRIQLAKAEESGLPSDYFCSIPSQAALDQMRNLRVKGDAVKQPDEVHHASGSNSTVSCYSTASSSIGGGGGYSGRGRGIRRSAELEFDIAPGCSDESAATSCLRIPQADSAQQSRGRCRGGSSAALQQRQQQSPCSPITSSTANSTVGSLTPNHSSLPSFGFGRGRGGSGGS</sequence>
<organism evidence="2 3">
    <name type="scientific">Macrostomum lignano</name>
    <dbReference type="NCBI Taxonomy" id="282301"/>
    <lineage>
        <taxon>Eukaryota</taxon>
        <taxon>Metazoa</taxon>
        <taxon>Spiralia</taxon>
        <taxon>Lophotrochozoa</taxon>
        <taxon>Platyhelminthes</taxon>
        <taxon>Rhabditophora</taxon>
        <taxon>Macrostomorpha</taxon>
        <taxon>Macrostomida</taxon>
        <taxon>Macrostomidae</taxon>
        <taxon>Macrostomum</taxon>
    </lineage>
</organism>
<dbReference type="WBParaSite" id="maker-uti_cns_0006844-snap-gene-0.26-mRNA-1">
    <property type="protein sequence ID" value="maker-uti_cns_0006844-snap-gene-0.26-mRNA-1"/>
    <property type="gene ID" value="maker-uti_cns_0006844-snap-gene-0.26"/>
</dbReference>
<dbReference type="Proteomes" id="UP000095280">
    <property type="component" value="Unplaced"/>
</dbReference>
<feature type="compositionally biased region" description="Polar residues" evidence="1">
    <location>
        <begin position="525"/>
        <end position="550"/>
    </location>
</feature>
<dbReference type="SUPFAM" id="SSF53098">
    <property type="entry name" value="Ribonuclease H-like"/>
    <property type="match status" value="1"/>
</dbReference>
<proteinExistence type="predicted"/>
<dbReference type="InterPro" id="IPR036397">
    <property type="entry name" value="RNaseH_sf"/>
</dbReference>
<feature type="compositionally biased region" description="Gly residues" evidence="1">
    <location>
        <begin position="554"/>
        <end position="564"/>
    </location>
</feature>
<dbReference type="GO" id="GO:0003676">
    <property type="term" value="F:nucleic acid binding"/>
    <property type="evidence" value="ECO:0007669"/>
    <property type="project" value="InterPro"/>
</dbReference>
<name>A0A1I8HL76_9PLAT</name>
<reference evidence="3" key="1">
    <citation type="submission" date="2016-11" db="UniProtKB">
        <authorList>
            <consortium name="WormBaseParasite"/>
        </authorList>
    </citation>
    <scope>IDENTIFICATION</scope>
</reference>
<dbReference type="Gene3D" id="3.30.420.10">
    <property type="entry name" value="Ribonuclease H-like superfamily/Ribonuclease H"/>
    <property type="match status" value="1"/>
</dbReference>